<reference evidence="1 2" key="1">
    <citation type="submission" date="2020-08" db="EMBL/GenBank/DDBJ databases">
        <title>Sequencing the genomes of 1000 actinobacteria strains.</title>
        <authorList>
            <person name="Klenk H.-P."/>
        </authorList>
    </citation>
    <scope>NUCLEOTIDE SEQUENCE [LARGE SCALE GENOMIC DNA]</scope>
    <source>
        <strain evidence="1 2">DSM 105498</strain>
    </source>
</reference>
<accession>A0A7W4VTI5</accession>
<gene>
    <name evidence="1" type="ORF">FHU40_001019</name>
</gene>
<keyword evidence="2" id="KW-1185">Reference proteome</keyword>
<dbReference type="AlphaFoldDB" id="A0A7W4VTI5"/>
<proteinExistence type="predicted"/>
<dbReference type="Proteomes" id="UP000589626">
    <property type="component" value="Unassembled WGS sequence"/>
</dbReference>
<dbReference type="RefSeq" id="WP_183591142.1">
    <property type="nucleotide sequence ID" value="NZ_JACHWR010000001.1"/>
</dbReference>
<evidence type="ECO:0000313" key="2">
    <source>
        <dbReference type="Proteomes" id="UP000589626"/>
    </source>
</evidence>
<protein>
    <submittedName>
        <fullName evidence="1">Uncharacterized protein</fullName>
    </submittedName>
</protein>
<organism evidence="1 2">
    <name type="scientific">Nocardioides soli</name>
    <dbReference type="NCBI Taxonomy" id="1036020"/>
    <lineage>
        <taxon>Bacteria</taxon>
        <taxon>Bacillati</taxon>
        <taxon>Actinomycetota</taxon>
        <taxon>Actinomycetes</taxon>
        <taxon>Propionibacteriales</taxon>
        <taxon>Nocardioidaceae</taxon>
        <taxon>Nocardioides</taxon>
    </lineage>
</organism>
<dbReference type="EMBL" id="JACHWR010000001">
    <property type="protein sequence ID" value="MBB3041218.1"/>
    <property type="molecule type" value="Genomic_DNA"/>
</dbReference>
<name>A0A7W4VTI5_9ACTN</name>
<sequence>MAESTYTYVLTEPAGQVRLLLNDIPVGDPATAVFSDAEIDAFLALEGDSVKRAAAQAIDTNATNEALASKVLRTQDLQTDGAKLADAMRKHAAALRAQADDEDENDGFFFEVLPLTGAPCRTERTQYPYGC</sequence>
<comment type="caution">
    <text evidence="1">The sequence shown here is derived from an EMBL/GenBank/DDBJ whole genome shotgun (WGS) entry which is preliminary data.</text>
</comment>
<evidence type="ECO:0000313" key="1">
    <source>
        <dbReference type="EMBL" id="MBB3041218.1"/>
    </source>
</evidence>